<dbReference type="GO" id="GO:0004519">
    <property type="term" value="F:endonuclease activity"/>
    <property type="evidence" value="ECO:0007669"/>
    <property type="project" value="InterPro"/>
</dbReference>
<dbReference type="OrthoDB" id="10263222at2759"/>
<protein>
    <recommendedName>
        <fullName evidence="3">Las1-domain-containing protein</fullName>
    </recommendedName>
</protein>
<evidence type="ECO:0000313" key="1">
    <source>
        <dbReference type="EMBL" id="PNS19368.1"/>
    </source>
</evidence>
<reference evidence="1 2" key="1">
    <citation type="submission" date="2017-06" db="EMBL/GenBank/DDBJ databases">
        <title>Draft genome sequence of a variant of Elsinoe murrayae.</title>
        <authorList>
            <person name="Cheng Q."/>
        </authorList>
    </citation>
    <scope>NUCLEOTIDE SEQUENCE [LARGE SCALE GENOMIC DNA]</scope>
    <source>
        <strain evidence="1 2">CQ-2017a</strain>
    </source>
</reference>
<dbReference type="GO" id="GO:0090730">
    <property type="term" value="C:Las1 complex"/>
    <property type="evidence" value="ECO:0007669"/>
    <property type="project" value="InterPro"/>
</dbReference>
<comment type="caution">
    <text evidence="1">The sequence shown here is derived from an EMBL/GenBank/DDBJ whole genome shotgun (WGS) entry which is preliminary data.</text>
</comment>
<dbReference type="GO" id="GO:0000470">
    <property type="term" value="P:maturation of LSU-rRNA"/>
    <property type="evidence" value="ECO:0007669"/>
    <property type="project" value="TreeGrafter"/>
</dbReference>
<dbReference type="InParanoid" id="A0A2K1QWD1"/>
<name>A0A2K1QWD1_9PEZI</name>
<dbReference type="AlphaFoldDB" id="A0A2K1QWD1"/>
<dbReference type="InterPro" id="IPR007174">
    <property type="entry name" value="Las1"/>
</dbReference>
<keyword evidence="2" id="KW-1185">Reference proteome</keyword>
<organism evidence="1 2">
    <name type="scientific">Sphaceloma murrayae</name>
    <dbReference type="NCBI Taxonomy" id="2082308"/>
    <lineage>
        <taxon>Eukaryota</taxon>
        <taxon>Fungi</taxon>
        <taxon>Dikarya</taxon>
        <taxon>Ascomycota</taxon>
        <taxon>Pezizomycotina</taxon>
        <taxon>Dothideomycetes</taxon>
        <taxon>Dothideomycetidae</taxon>
        <taxon>Myriangiales</taxon>
        <taxon>Elsinoaceae</taxon>
        <taxon>Sphaceloma</taxon>
    </lineage>
</organism>
<evidence type="ECO:0008006" key="3">
    <source>
        <dbReference type="Google" id="ProtNLM"/>
    </source>
</evidence>
<dbReference type="Pfam" id="PF04031">
    <property type="entry name" value="Las1"/>
    <property type="match status" value="1"/>
</dbReference>
<sequence>MSSQYYVTPWRTRSELLSVQRQILSPKGGAARDSYQDALDRIRVWALRGNLPHAVESTGLLLEAQLFHEQGNTTSIFPISATYTAALTRFVTGFADLGRSRSGPGQSMLEVAKEINLPAHFVELRHEAAHEGMPNLRRLVQATEEALEWLKDTYWSRLEGLESTSVSAIAGEKPMSARDLEQRLRVSLKEYRRSRKEHLQSGNDDGDGHHRETAAALESIARSGRNGHRTLAECLCMAGFLVPNAPARNEAQMTVAYRIWDDLLLELAVTSRSFMKPFLSAMIRNLSASPDLHYWLQHIFIDTAWSTALGMRSTSLASHVIKACLLDPNLETKRAAETLLPTIIGPNVGYLADLCAATFVDYQDVDDEDMSKRSHRSKHLLRDADIS</sequence>
<proteinExistence type="predicted"/>
<accession>A0A2K1QWD1</accession>
<evidence type="ECO:0000313" key="2">
    <source>
        <dbReference type="Proteomes" id="UP000243797"/>
    </source>
</evidence>
<dbReference type="EMBL" id="NKHZ01000032">
    <property type="protein sequence ID" value="PNS19368.1"/>
    <property type="molecule type" value="Genomic_DNA"/>
</dbReference>
<gene>
    <name evidence="1" type="ORF">CAC42_2545</name>
</gene>
<dbReference type="Proteomes" id="UP000243797">
    <property type="component" value="Unassembled WGS sequence"/>
</dbReference>
<dbReference type="PANTHER" id="PTHR15002">
    <property type="entry name" value="RIBOSOMAL BIOGENESIS PROTEIN LAS1L"/>
    <property type="match status" value="1"/>
</dbReference>
<dbReference type="GO" id="GO:0030687">
    <property type="term" value="C:preribosome, large subunit precursor"/>
    <property type="evidence" value="ECO:0007669"/>
    <property type="project" value="TreeGrafter"/>
</dbReference>
<dbReference type="GO" id="GO:0000460">
    <property type="term" value="P:maturation of 5.8S rRNA"/>
    <property type="evidence" value="ECO:0007669"/>
    <property type="project" value="TreeGrafter"/>
</dbReference>
<dbReference type="STRING" id="2082308.A0A2K1QWD1"/>
<dbReference type="PANTHER" id="PTHR15002:SF0">
    <property type="entry name" value="RIBOSOMAL BIOGENESIS PROTEIN LAS1L"/>
    <property type="match status" value="1"/>
</dbReference>